<feature type="region of interest" description="Disordered" evidence="1">
    <location>
        <begin position="264"/>
        <end position="311"/>
    </location>
</feature>
<name>A0AAV0BKR5_PHAPC</name>
<feature type="domain" description="Domain of unknown function at the cortex 1" evidence="2">
    <location>
        <begin position="7"/>
        <end position="257"/>
    </location>
</feature>
<dbReference type="AlphaFoldDB" id="A0AAV0BKR5"/>
<feature type="compositionally biased region" description="Polar residues" evidence="1">
    <location>
        <begin position="283"/>
        <end position="293"/>
    </location>
</feature>
<evidence type="ECO:0000313" key="4">
    <source>
        <dbReference type="Proteomes" id="UP001153365"/>
    </source>
</evidence>
<evidence type="ECO:0000259" key="2">
    <source>
        <dbReference type="Pfam" id="PF08588"/>
    </source>
</evidence>
<dbReference type="EMBL" id="CALTRL010005823">
    <property type="protein sequence ID" value="CAH7686942.1"/>
    <property type="molecule type" value="Genomic_DNA"/>
</dbReference>
<dbReference type="PANTHER" id="PTHR34826">
    <property type="entry name" value="UPF0590 PROTEIN C409.17C"/>
    <property type="match status" value="1"/>
</dbReference>
<keyword evidence="4" id="KW-1185">Reference proteome</keyword>
<sequence length="311" mass="35284">MKKRGPRIRILAGPSVDKLSRIKVNADLTEPLPIKTNSFEGEVKNFADDEGEIYRDAESKYFLRWTDATWSIQVQGRFLKPTSVDECVFGNVFEKPIRDRLPYGTALALKTISYIDPSLETDLYADQPWAWSPLLATMNYFRTERLESDDSPLPAWNGNRPEEDCTSIAVNRNMNISKPHLRRKFFGSVNNRLAATMGPRINADFANGFLDFSTLSLVVPVVNVSFNLAKLWDGQPVRYICKSRYTNETYFIVEFQIAALEADNNLEEDDEDSDKEQTPEESAAQSRRATRGNSAALRPDDLPPVDDWGVD</sequence>
<organism evidence="3 4">
    <name type="scientific">Phakopsora pachyrhizi</name>
    <name type="common">Asian soybean rust disease fungus</name>
    <dbReference type="NCBI Taxonomy" id="170000"/>
    <lineage>
        <taxon>Eukaryota</taxon>
        <taxon>Fungi</taxon>
        <taxon>Dikarya</taxon>
        <taxon>Basidiomycota</taxon>
        <taxon>Pucciniomycotina</taxon>
        <taxon>Pucciniomycetes</taxon>
        <taxon>Pucciniales</taxon>
        <taxon>Phakopsoraceae</taxon>
        <taxon>Phakopsora</taxon>
    </lineage>
</organism>
<comment type="caution">
    <text evidence="3">The sequence shown here is derived from an EMBL/GenBank/DDBJ whole genome shotgun (WGS) entry which is preliminary data.</text>
</comment>
<feature type="compositionally biased region" description="Acidic residues" evidence="1">
    <location>
        <begin position="264"/>
        <end position="274"/>
    </location>
</feature>
<gene>
    <name evidence="3" type="ORF">PPACK8108_LOCUS21654</name>
</gene>
<accession>A0AAV0BKR5</accession>
<protein>
    <recommendedName>
        <fullName evidence="2">Domain of unknown function at the cortex 1 domain-containing protein</fullName>
    </recommendedName>
</protein>
<dbReference type="InterPro" id="IPR013897">
    <property type="entry name" value="Duc1"/>
</dbReference>
<evidence type="ECO:0000313" key="3">
    <source>
        <dbReference type="EMBL" id="CAH7686942.1"/>
    </source>
</evidence>
<dbReference type="Proteomes" id="UP001153365">
    <property type="component" value="Unassembled WGS sequence"/>
</dbReference>
<proteinExistence type="predicted"/>
<reference evidence="3" key="1">
    <citation type="submission" date="2022-06" db="EMBL/GenBank/DDBJ databases">
        <authorList>
            <consortium name="SYNGENTA / RWTH Aachen University"/>
        </authorList>
    </citation>
    <scope>NUCLEOTIDE SEQUENCE</scope>
</reference>
<dbReference type="Pfam" id="PF08588">
    <property type="entry name" value="Duc1"/>
    <property type="match status" value="1"/>
</dbReference>
<evidence type="ECO:0000256" key="1">
    <source>
        <dbReference type="SAM" id="MobiDB-lite"/>
    </source>
</evidence>
<dbReference type="PANTHER" id="PTHR34826:SF2">
    <property type="entry name" value="UPF0590 PROTEIN C409.17C"/>
    <property type="match status" value="1"/>
</dbReference>